<feature type="region of interest" description="Disordered" evidence="1">
    <location>
        <begin position="1"/>
        <end position="26"/>
    </location>
</feature>
<dbReference type="eggNOG" id="COG0265">
    <property type="taxonomic scope" value="Bacteria"/>
</dbReference>
<dbReference type="SUPFAM" id="SSF159501">
    <property type="entry name" value="EreA/ChaN-like"/>
    <property type="match status" value="1"/>
</dbReference>
<accession>G7Q7I8</accession>
<proteinExistence type="predicted"/>
<dbReference type="STRING" id="694327.DFW101_1130"/>
<dbReference type="AlphaFoldDB" id="G7Q7I8"/>
<evidence type="ECO:0000313" key="4">
    <source>
        <dbReference type="Proteomes" id="UP000004662"/>
    </source>
</evidence>
<gene>
    <name evidence="3" type="ORF">DFW101_1130</name>
</gene>
<dbReference type="HOGENOM" id="CLU_035488_1_0_7"/>
<dbReference type="InterPro" id="IPR036034">
    <property type="entry name" value="PDZ_sf"/>
</dbReference>
<dbReference type="InterPro" id="IPR007314">
    <property type="entry name" value="Cofac_haem-bd_dom"/>
</dbReference>
<dbReference type="EMBL" id="CM001368">
    <property type="protein sequence ID" value="EHJ47141.1"/>
    <property type="molecule type" value="Genomic_DNA"/>
</dbReference>
<evidence type="ECO:0000256" key="1">
    <source>
        <dbReference type="SAM" id="MobiDB-lite"/>
    </source>
</evidence>
<dbReference type="Proteomes" id="UP000004662">
    <property type="component" value="Chromosome"/>
</dbReference>
<dbReference type="CDD" id="cd14727">
    <property type="entry name" value="ChanN-like"/>
    <property type="match status" value="1"/>
</dbReference>
<name>G7Q7I8_9BACT</name>
<dbReference type="InterPro" id="IPR001478">
    <property type="entry name" value="PDZ"/>
</dbReference>
<protein>
    <recommendedName>
        <fullName evidence="2">PDZ domain-containing protein</fullName>
    </recommendedName>
</protein>
<sequence length="431" mass="44067">MGLAEDGKMPPAAGGNHPPRPPWTGQGAGLPRVLAGLFLAGSLVAGLGGCAPRQTADPAAMAAPRISPEALLAPAGGPVAAAAFASGLARADYILLGEEHPNPCDHLAQAGVLRRLVAAGVRPAVGFEMVPADYQDVLDAFNAGKLSVADLPHALSWKKTWGYDFALYAPIFETAREYGLPVFALNAPSGLARKVGRVGLEGLTPTERAALPGAILPPAPAQVEELRELFAQHAAMLEKAAKAPADRDRLADFLAVQSLWDTQMAARAFLARARTGRPVVVIAGGGHVERGFGIARRLAVFDPKARVETVMPWRGGENPDPAQAGTFYACPAVHKSRLGMTLSHEAPAPGQPAQALLVTAVAPGSPAAAAGLLAGDAVTAAGSHAASSLGVLHTAAVEAAQAGTPLALTVFRAGETLTLSIPLAMPATSKK</sequence>
<reference evidence="4" key="1">
    <citation type="journal article" date="2015" name="Genome Announc.">
        <title>High-Quality Draft Genome Sequence of Desulfovibrio carbinoliphilus FW-101-2B, an Organic Acid-Oxidizing Sulfate-Reducing Bacterium Isolated from Uranium(VI)-Contaminated Groundwater.</title>
        <authorList>
            <person name="Ramsay B.D."/>
            <person name="Hwang C."/>
            <person name="Woo H.L."/>
            <person name="Carroll S.L."/>
            <person name="Lucas S."/>
            <person name="Han J."/>
            <person name="Lapidus A.L."/>
            <person name="Cheng J.F."/>
            <person name="Goodwin L.A."/>
            <person name="Pitluck S."/>
            <person name="Peters L."/>
            <person name="Chertkov O."/>
            <person name="Held B."/>
            <person name="Detter J.C."/>
            <person name="Han C.S."/>
            <person name="Tapia R."/>
            <person name="Land M.L."/>
            <person name="Hauser L.J."/>
            <person name="Kyrpides N.C."/>
            <person name="Ivanova N.N."/>
            <person name="Mikhailova N."/>
            <person name="Pagani I."/>
            <person name="Woyke T."/>
            <person name="Arkin A.P."/>
            <person name="Dehal P."/>
            <person name="Chivian D."/>
            <person name="Criddle C.S."/>
            <person name="Wu W."/>
            <person name="Chakraborty R."/>
            <person name="Hazen T.C."/>
            <person name="Fields M.W."/>
        </authorList>
    </citation>
    <scope>NUCLEOTIDE SEQUENCE [LARGE SCALE GENOMIC DNA]</scope>
    <source>
        <strain evidence="4">FW-101-2B</strain>
    </source>
</reference>
<feature type="domain" description="PDZ" evidence="2">
    <location>
        <begin position="335"/>
        <end position="401"/>
    </location>
</feature>
<dbReference type="SUPFAM" id="SSF50156">
    <property type="entry name" value="PDZ domain-like"/>
    <property type="match status" value="1"/>
</dbReference>
<organism evidence="3 4">
    <name type="scientific">Solidesulfovibrio carbinoliphilus subsp. oakridgensis</name>
    <dbReference type="NCBI Taxonomy" id="694327"/>
    <lineage>
        <taxon>Bacteria</taxon>
        <taxon>Pseudomonadati</taxon>
        <taxon>Thermodesulfobacteriota</taxon>
        <taxon>Desulfovibrionia</taxon>
        <taxon>Desulfovibrionales</taxon>
        <taxon>Desulfovibrionaceae</taxon>
        <taxon>Solidesulfovibrio</taxon>
    </lineage>
</organism>
<dbReference type="RefSeq" id="WP_009180553.1">
    <property type="nucleotide sequence ID" value="NZ_CM001368.1"/>
</dbReference>
<dbReference type="Pfam" id="PF13180">
    <property type="entry name" value="PDZ_2"/>
    <property type="match status" value="1"/>
</dbReference>
<dbReference type="Gene3D" id="2.30.42.10">
    <property type="match status" value="1"/>
</dbReference>
<dbReference type="eggNOG" id="COG3016">
    <property type="taxonomic scope" value="Bacteria"/>
</dbReference>
<evidence type="ECO:0000313" key="3">
    <source>
        <dbReference type="EMBL" id="EHJ47141.1"/>
    </source>
</evidence>
<dbReference type="Gene3D" id="3.40.50.11550">
    <property type="match status" value="1"/>
</dbReference>
<evidence type="ECO:0000259" key="2">
    <source>
        <dbReference type="PROSITE" id="PS50106"/>
    </source>
</evidence>
<dbReference type="PROSITE" id="PS50106">
    <property type="entry name" value="PDZ"/>
    <property type="match status" value="1"/>
</dbReference>
<dbReference type="SMART" id="SM00228">
    <property type="entry name" value="PDZ"/>
    <property type="match status" value="1"/>
</dbReference>
<keyword evidence="4" id="KW-1185">Reference proteome</keyword>
<dbReference type="Pfam" id="PF04187">
    <property type="entry name" value="Cofac_haem_bdg"/>
    <property type="match status" value="1"/>
</dbReference>